<feature type="compositionally biased region" description="Basic and acidic residues" evidence="6">
    <location>
        <begin position="460"/>
        <end position="478"/>
    </location>
</feature>
<dbReference type="InterPro" id="IPR008271">
    <property type="entry name" value="Ser/Thr_kinase_AS"/>
</dbReference>
<keyword evidence="4 5" id="KW-0067">ATP-binding</keyword>
<reference evidence="8 9" key="1">
    <citation type="submission" date="2020-02" db="EMBL/GenBank/DDBJ databases">
        <authorList>
            <person name="Babadi Z.K."/>
            <person name="Risdian C."/>
            <person name="Ebrahimipour G.H."/>
            <person name="Wink J."/>
        </authorList>
    </citation>
    <scope>NUCLEOTIDE SEQUENCE [LARGE SCALE GENOMIC DNA]</scope>
    <source>
        <strain evidence="8 9">ZKHCc1 1396</strain>
    </source>
</reference>
<dbReference type="PROSITE" id="PS00108">
    <property type="entry name" value="PROTEIN_KINASE_ST"/>
    <property type="match status" value="1"/>
</dbReference>
<organism evidence="8 9">
    <name type="scientific">Corallococcus soli</name>
    <dbReference type="NCBI Taxonomy" id="2710757"/>
    <lineage>
        <taxon>Bacteria</taxon>
        <taxon>Pseudomonadati</taxon>
        <taxon>Myxococcota</taxon>
        <taxon>Myxococcia</taxon>
        <taxon>Myxococcales</taxon>
        <taxon>Cystobacterineae</taxon>
        <taxon>Myxococcaceae</taxon>
        <taxon>Corallococcus</taxon>
    </lineage>
</organism>
<keyword evidence="9" id="KW-1185">Reference proteome</keyword>
<dbReference type="PROSITE" id="PS00107">
    <property type="entry name" value="PROTEIN_KINASE_ATP"/>
    <property type="match status" value="1"/>
</dbReference>
<dbReference type="InterPro" id="IPR011009">
    <property type="entry name" value="Kinase-like_dom_sf"/>
</dbReference>
<dbReference type="PANTHER" id="PTHR43289:SF6">
    <property type="entry name" value="SERINE_THREONINE-PROTEIN KINASE NEKL-3"/>
    <property type="match status" value="1"/>
</dbReference>
<comment type="caution">
    <text evidence="8">The sequence shown here is derived from an EMBL/GenBank/DDBJ whole genome shotgun (WGS) entry which is preliminary data.</text>
</comment>
<evidence type="ECO:0000313" key="8">
    <source>
        <dbReference type="EMBL" id="MBE4751294.1"/>
    </source>
</evidence>
<dbReference type="CDD" id="cd14014">
    <property type="entry name" value="STKc_PknB_like"/>
    <property type="match status" value="1"/>
</dbReference>
<name>A0ABR9PTN8_9BACT</name>
<evidence type="ECO:0000256" key="5">
    <source>
        <dbReference type="PROSITE-ProRule" id="PRU10141"/>
    </source>
</evidence>
<sequence length="546" mass="58066">MKSSSSPGIDPAKDTGPASRSTASDSLLGTQVGEFVIQERIGAGGMGVVYRAVHPLIGKQAAIKVMRLELVSPQQIQRLLVEARSVNAVRHQGIIDIFGFGILPDERPYVTMELLQGCPLSDFVRAKHRMPLESAVWVMDQMLAALGAAHAAGVVHRDLKPANVFVVESAGVPTVVKLVDFGIAKLLESCESPLTSEGSIIGTPEYMSPEQVRGTSVGPPTDLYAVGVMLFQMLTGVRPFQGESLQVMFAHVNQPPPVPSSLIPGLPPELDALVLQLLAKEPGARPASAEVVRERLKRIPLRATPHAPSVPSRDAPPVEAATGSDTITAASQEGFKPSRASRRHAAWVGGSLMLLGLGAAVLWPARQAPPAVVAAQPKASLTDRVEEPATVEVQAPVAQQAVKDETPATAEPSVIQPDVAVAAPVKPLTVSETSEPRNETPAPASSSPPKKSVKRVRAGAPEHKAAVRSGPTKEDKAAQDNLSGRLKRIFKRVKGHWGEEPPTDLKEALVRLNRSAADASTEQECAEVELNLDKWETRFQAQLPPP</sequence>
<evidence type="ECO:0000256" key="4">
    <source>
        <dbReference type="ARBA" id="ARBA00022840"/>
    </source>
</evidence>
<keyword evidence="2 5" id="KW-0547">Nucleotide-binding</keyword>
<evidence type="ECO:0000256" key="1">
    <source>
        <dbReference type="ARBA" id="ARBA00022679"/>
    </source>
</evidence>
<dbReference type="PANTHER" id="PTHR43289">
    <property type="entry name" value="MITOGEN-ACTIVATED PROTEIN KINASE KINASE KINASE 20-RELATED"/>
    <property type="match status" value="1"/>
</dbReference>
<gene>
    <name evidence="8" type="ORF">G4177_24260</name>
</gene>
<accession>A0ABR9PTN8</accession>
<dbReference type="SUPFAM" id="SSF56112">
    <property type="entry name" value="Protein kinase-like (PK-like)"/>
    <property type="match status" value="1"/>
</dbReference>
<dbReference type="InterPro" id="IPR017441">
    <property type="entry name" value="Protein_kinase_ATP_BS"/>
</dbReference>
<protein>
    <submittedName>
        <fullName evidence="8">Protein kinase</fullName>
    </submittedName>
</protein>
<dbReference type="SMART" id="SM00220">
    <property type="entry name" value="S_TKc"/>
    <property type="match status" value="1"/>
</dbReference>
<keyword evidence="3 8" id="KW-0418">Kinase</keyword>
<feature type="region of interest" description="Disordered" evidence="6">
    <location>
        <begin position="429"/>
        <end position="481"/>
    </location>
</feature>
<proteinExistence type="predicted"/>
<dbReference type="RefSeq" id="WP_193428487.1">
    <property type="nucleotide sequence ID" value="NZ_CBCSIP010000036.1"/>
</dbReference>
<dbReference type="Gene3D" id="3.30.200.20">
    <property type="entry name" value="Phosphorylase Kinase, domain 1"/>
    <property type="match status" value="1"/>
</dbReference>
<dbReference type="InterPro" id="IPR000719">
    <property type="entry name" value="Prot_kinase_dom"/>
</dbReference>
<evidence type="ECO:0000313" key="9">
    <source>
        <dbReference type="Proteomes" id="UP001516472"/>
    </source>
</evidence>
<evidence type="ECO:0000256" key="6">
    <source>
        <dbReference type="SAM" id="MobiDB-lite"/>
    </source>
</evidence>
<dbReference type="EMBL" id="JAAIYO010000007">
    <property type="protein sequence ID" value="MBE4751294.1"/>
    <property type="molecule type" value="Genomic_DNA"/>
</dbReference>
<dbReference type="GO" id="GO:0016301">
    <property type="term" value="F:kinase activity"/>
    <property type="evidence" value="ECO:0007669"/>
    <property type="project" value="UniProtKB-KW"/>
</dbReference>
<feature type="domain" description="Protein kinase" evidence="7">
    <location>
        <begin position="35"/>
        <end position="299"/>
    </location>
</feature>
<dbReference type="Proteomes" id="UP001516472">
    <property type="component" value="Unassembled WGS sequence"/>
</dbReference>
<feature type="region of interest" description="Disordered" evidence="6">
    <location>
        <begin position="1"/>
        <end position="24"/>
    </location>
</feature>
<evidence type="ECO:0000256" key="2">
    <source>
        <dbReference type="ARBA" id="ARBA00022741"/>
    </source>
</evidence>
<keyword evidence="1" id="KW-0808">Transferase</keyword>
<dbReference type="Gene3D" id="1.10.510.10">
    <property type="entry name" value="Transferase(Phosphotransferase) domain 1"/>
    <property type="match status" value="1"/>
</dbReference>
<feature type="binding site" evidence="5">
    <location>
        <position position="64"/>
    </location>
    <ligand>
        <name>ATP</name>
        <dbReference type="ChEBI" id="CHEBI:30616"/>
    </ligand>
</feature>
<evidence type="ECO:0000259" key="7">
    <source>
        <dbReference type="PROSITE" id="PS50011"/>
    </source>
</evidence>
<evidence type="ECO:0000256" key="3">
    <source>
        <dbReference type="ARBA" id="ARBA00022777"/>
    </source>
</evidence>
<feature type="compositionally biased region" description="Low complexity" evidence="6">
    <location>
        <begin position="441"/>
        <end position="450"/>
    </location>
</feature>
<dbReference type="PROSITE" id="PS50011">
    <property type="entry name" value="PROTEIN_KINASE_DOM"/>
    <property type="match status" value="1"/>
</dbReference>
<dbReference type="Pfam" id="PF00069">
    <property type="entry name" value="Pkinase"/>
    <property type="match status" value="1"/>
</dbReference>